<proteinExistence type="predicted"/>
<evidence type="ECO:0000313" key="2">
    <source>
        <dbReference type="EMBL" id="VDL98939.1"/>
    </source>
</evidence>
<protein>
    <submittedName>
        <fullName evidence="2">Uncharacterized protein</fullName>
    </submittedName>
</protein>
<dbReference type="EMBL" id="UYSU01037362">
    <property type="protein sequence ID" value="VDL98939.1"/>
    <property type="molecule type" value="Genomic_DNA"/>
</dbReference>
<dbReference type="Proteomes" id="UP000275846">
    <property type="component" value="Unassembled WGS sequence"/>
</dbReference>
<evidence type="ECO:0000256" key="1">
    <source>
        <dbReference type="SAM" id="MobiDB-lite"/>
    </source>
</evidence>
<feature type="compositionally biased region" description="Polar residues" evidence="1">
    <location>
        <begin position="182"/>
        <end position="222"/>
    </location>
</feature>
<reference evidence="2 3" key="1">
    <citation type="submission" date="2018-11" db="EMBL/GenBank/DDBJ databases">
        <authorList>
            <consortium name="Pathogen Informatics"/>
        </authorList>
    </citation>
    <scope>NUCLEOTIDE SEQUENCE [LARGE SCALE GENOMIC DNA]</scope>
    <source>
        <strain evidence="2 3">NST_G2</strain>
    </source>
</reference>
<accession>A0A3P7CLI4</accession>
<evidence type="ECO:0000313" key="3">
    <source>
        <dbReference type="Proteomes" id="UP000275846"/>
    </source>
</evidence>
<sequence>MKGAIQWTQAVSQLCDEQLKRERQSTRGRRQKKLLDYTAAGAYADAETELKDLRVELACFQSKTCCFLPAVVDTNVREQTKYDQSGIRESPYRLLLNECSANLKLHPASSSLKETATQVILLLCTDVVLIARPHQTGGDDGVTSYTILACAPVTFLGTQQPTTGPACSSQYASLDTSSENSISLSQHSALPQTPQGDSAIGTSVSPQTAFLSSSSGVSTASNEDLAERQSEDGVFTGSDSCYSAQQPQQLPTEVLAEQVCKTLDSEGGPTDNVLSLYWPPSHRYYLQLPDFRSWIHCRSQLQW</sequence>
<gene>
    <name evidence="2" type="ORF">SSLN_LOCUS12554</name>
</gene>
<name>A0A3P7CLI4_SCHSO</name>
<feature type="region of interest" description="Disordered" evidence="1">
    <location>
        <begin position="182"/>
        <end position="242"/>
    </location>
</feature>
<dbReference type="AlphaFoldDB" id="A0A3P7CLI4"/>
<keyword evidence="3" id="KW-1185">Reference proteome</keyword>
<organism evidence="2 3">
    <name type="scientific">Schistocephalus solidus</name>
    <name type="common">Tapeworm</name>
    <dbReference type="NCBI Taxonomy" id="70667"/>
    <lineage>
        <taxon>Eukaryota</taxon>
        <taxon>Metazoa</taxon>
        <taxon>Spiralia</taxon>
        <taxon>Lophotrochozoa</taxon>
        <taxon>Platyhelminthes</taxon>
        <taxon>Cestoda</taxon>
        <taxon>Eucestoda</taxon>
        <taxon>Diphyllobothriidea</taxon>
        <taxon>Diphyllobothriidae</taxon>
        <taxon>Schistocephalus</taxon>
    </lineage>
</organism>